<dbReference type="AlphaFoldDB" id="A0A0R1GW04"/>
<dbReference type="Gene3D" id="3.30.70.100">
    <property type="match status" value="1"/>
</dbReference>
<feature type="active site" evidence="5">
    <location>
        <position position="18"/>
    </location>
</feature>
<accession>A0A0R1GW04</accession>
<evidence type="ECO:0000256" key="1">
    <source>
        <dbReference type="ARBA" id="ARBA00005614"/>
    </source>
</evidence>
<evidence type="ECO:0000256" key="3">
    <source>
        <dbReference type="ARBA" id="ARBA00015991"/>
    </source>
</evidence>
<dbReference type="PANTHER" id="PTHR47268">
    <property type="entry name" value="ACYLPHOSPHATASE"/>
    <property type="match status" value="1"/>
</dbReference>
<dbReference type="PATRIC" id="fig|1267003.4.peg.1472"/>
<dbReference type="InterPro" id="IPR017968">
    <property type="entry name" value="Acylphosphatase_CS"/>
</dbReference>
<evidence type="ECO:0000259" key="7">
    <source>
        <dbReference type="PROSITE" id="PS51160"/>
    </source>
</evidence>
<dbReference type="Pfam" id="PF00708">
    <property type="entry name" value="Acylphosphatase"/>
    <property type="match status" value="1"/>
</dbReference>
<evidence type="ECO:0000256" key="6">
    <source>
        <dbReference type="RuleBase" id="RU004168"/>
    </source>
</evidence>
<sequence>MVTQHFLVTGQVQGVGFRWSAARLAQQLGITGTVQNLPTGQVAIVASGDTAQLADFARQIKAGVTPWAIVHDLKVTAARTQRFAEFRIITR</sequence>
<evidence type="ECO:0000256" key="5">
    <source>
        <dbReference type="PROSITE-ProRule" id="PRU00520"/>
    </source>
</evidence>
<dbReference type="SUPFAM" id="SSF54975">
    <property type="entry name" value="Acylphosphatase/BLUF domain-like"/>
    <property type="match status" value="1"/>
</dbReference>
<comment type="catalytic activity">
    <reaction evidence="4 5">
        <text>an acyl phosphate + H2O = a carboxylate + phosphate + H(+)</text>
        <dbReference type="Rhea" id="RHEA:14965"/>
        <dbReference type="ChEBI" id="CHEBI:15377"/>
        <dbReference type="ChEBI" id="CHEBI:15378"/>
        <dbReference type="ChEBI" id="CHEBI:29067"/>
        <dbReference type="ChEBI" id="CHEBI:43474"/>
        <dbReference type="ChEBI" id="CHEBI:59918"/>
        <dbReference type="EC" id="3.6.1.7"/>
    </reaction>
</comment>
<evidence type="ECO:0000313" key="8">
    <source>
        <dbReference type="EMBL" id="KRK35522.1"/>
    </source>
</evidence>
<reference evidence="8 9" key="1">
    <citation type="journal article" date="2015" name="Genome Announc.">
        <title>Expanding the biotechnology potential of lactobacilli through comparative genomics of 213 strains and associated genera.</title>
        <authorList>
            <person name="Sun Z."/>
            <person name="Harris H.M."/>
            <person name="McCann A."/>
            <person name="Guo C."/>
            <person name="Argimon S."/>
            <person name="Zhang W."/>
            <person name="Yang X."/>
            <person name="Jeffery I.B."/>
            <person name="Cooney J.C."/>
            <person name="Kagawa T.F."/>
            <person name="Liu W."/>
            <person name="Song Y."/>
            <person name="Salvetti E."/>
            <person name="Wrobel A."/>
            <person name="Rasinkangas P."/>
            <person name="Parkhill J."/>
            <person name="Rea M.C."/>
            <person name="O'Sullivan O."/>
            <person name="Ritari J."/>
            <person name="Douillard F.P."/>
            <person name="Paul Ross R."/>
            <person name="Yang R."/>
            <person name="Briner A.E."/>
            <person name="Felis G.E."/>
            <person name="de Vos W.M."/>
            <person name="Barrangou R."/>
            <person name="Klaenhammer T.R."/>
            <person name="Caufield P.W."/>
            <person name="Cui Y."/>
            <person name="Zhang H."/>
            <person name="O'Toole P.W."/>
        </authorList>
    </citation>
    <scope>NUCLEOTIDE SEQUENCE [LARGE SCALE GENOMIC DNA]</scope>
    <source>
        <strain evidence="8 9">ATCC 53295</strain>
    </source>
</reference>
<comment type="caution">
    <text evidence="8">The sequence shown here is derived from an EMBL/GenBank/DDBJ whole genome shotgun (WGS) entry which is preliminary data.</text>
</comment>
<dbReference type="eggNOG" id="COG1254">
    <property type="taxonomic scope" value="Bacteria"/>
</dbReference>
<evidence type="ECO:0000256" key="2">
    <source>
        <dbReference type="ARBA" id="ARBA00012150"/>
    </source>
</evidence>
<dbReference type="Proteomes" id="UP000051176">
    <property type="component" value="Unassembled WGS sequence"/>
</dbReference>
<dbReference type="InterPro" id="IPR001792">
    <property type="entry name" value="Acylphosphatase-like_dom"/>
</dbReference>
<organism evidence="8 9">
    <name type="scientific">Levilactobacillus parabrevis ATCC 53295</name>
    <dbReference type="NCBI Taxonomy" id="1267003"/>
    <lineage>
        <taxon>Bacteria</taxon>
        <taxon>Bacillati</taxon>
        <taxon>Bacillota</taxon>
        <taxon>Bacilli</taxon>
        <taxon>Lactobacillales</taxon>
        <taxon>Lactobacillaceae</taxon>
        <taxon>Levilactobacillus</taxon>
    </lineage>
</organism>
<feature type="domain" description="Acylphosphatase-like" evidence="7">
    <location>
        <begin position="3"/>
        <end position="90"/>
    </location>
</feature>
<dbReference type="EC" id="3.6.1.7" evidence="2 5"/>
<evidence type="ECO:0000313" key="9">
    <source>
        <dbReference type="Proteomes" id="UP000051176"/>
    </source>
</evidence>
<gene>
    <name evidence="8" type="ORF">FD07_GL001392</name>
</gene>
<name>A0A0R1GW04_9LACO</name>
<dbReference type="PANTHER" id="PTHR47268:SF4">
    <property type="entry name" value="ACYLPHOSPHATASE"/>
    <property type="match status" value="1"/>
</dbReference>
<evidence type="ECO:0000256" key="4">
    <source>
        <dbReference type="ARBA" id="ARBA00047645"/>
    </source>
</evidence>
<protein>
    <recommendedName>
        <fullName evidence="3 5">acylphosphatase</fullName>
        <ecNumber evidence="2 5">3.6.1.7</ecNumber>
    </recommendedName>
</protein>
<feature type="active site" evidence="5">
    <location>
        <position position="36"/>
    </location>
</feature>
<dbReference type="RefSeq" id="WP_020090049.1">
    <property type="nucleotide sequence ID" value="NZ_AZCZ01000035.1"/>
</dbReference>
<dbReference type="OrthoDB" id="9808093at2"/>
<proteinExistence type="inferred from homology"/>
<dbReference type="EMBL" id="AZCZ01000035">
    <property type="protein sequence ID" value="KRK35522.1"/>
    <property type="molecule type" value="Genomic_DNA"/>
</dbReference>
<dbReference type="PROSITE" id="PS00150">
    <property type="entry name" value="ACYLPHOSPHATASE_1"/>
    <property type="match status" value="1"/>
</dbReference>
<dbReference type="InterPro" id="IPR020456">
    <property type="entry name" value="Acylphosphatase"/>
</dbReference>
<dbReference type="PROSITE" id="PS51160">
    <property type="entry name" value="ACYLPHOSPHATASE_3"/>
    <property type="match status" value="1"/>
</dbReference>
<comment type="similarity">
    <text evidence="1 6">Belongs to the acylphosphatase family.</text>
</comment>
<dbReference type="GO" id="GO:0003998">
    <property type="term" value="F:acylphosphatase activity"/>
    <property type="evidence" value="ECO:0007669"/>
    <property type="project" value="UniProtKB-EC"/>
</dbReference>
<keyword evidence="9" id="KW-1185">Reference proteome</keyword>
<keyword evidence="5" id="KW-0378">Hydrolase</keyword>
<dbReference type="InterPro" id="IPR036046">
    <property type="entry name" value="Acylphosphatase-like_dom_sf"/>
</dbReference>
<dbReference type="GeneID" id="97414951"/>
<dbReference type="STRING" id="357278.IV61_GL001457"/>